<feature type="domain" description="Fe2OG dioxygenase" evidence="1">
    <location>
        <begin position="91"/>
        <end position="193"/>
    </location>
</feature>
<dbReference type="Pfam" id="PF13532">
    <property type="entry name" value="2OG-FeII_Oxy_2"/>
    <property type="match status" value="1"/>
</dbReference>
<dbReference type="GO" id="GO:0032451">
    <property type="term" value="F:demethylase activity"/>
    <property type="evidence" value="ECO:0007669"/>
    <property type="project" value="TreeGrafter"/>
</dbReference>
<evidence type="ECO:0000313" key="2">
    <source>
        <dbReference type="EMBL" id="OCW59257.1"/>
    </source>
</evidence>
<gene>
    <name evidence="2" type="ORF">AWJ14_09395</name>
</gene>
<dbReference type="InterPro" id="IPR032857">
    <property type="entry name" value="ALKBH4"/>
</dbReference>
<dbReference type="InterPro" id="IPR005123">
    <property type="entry name" value="Oxoglu/Fe-dep_dioxygenase_dom"/>
</dbReference>
<evidence type="ECO:0000259" key="1">
    <source>
        <dbReference type="PROSITE" id="PS51471"/>
    </source>
</evidence>
<dbReference type="Proteomes" id="UP000094795">
    <property type="component" value="Unassembled WGS sequence"/>
</dbReference>
<dbReference type="InterPro" id="IPR027450">
    <property type="entry name" value="AlkB-like"/>
</dbReference>
<dbReference type="PANTHER" id="PTHR12463">
    <property type="entry name" value="OXYGENASE-RELATED"/>
    <property type="match status" value="1"/>
</dbReference>
<dbReference type="Gene3D" id="2.60.120.590">
    <property type="entry name" value="Alpha-ketoglutarate-dependent dioxygenase AlkB-like"/>
    <property type="match status" value="1"/>
</dbReference>
<name>A0A1C1Z0Q8_9HYPH</name>
<dbReference type="PANTHER" id="PTHR12463:SF1">
    <property type="entry name" value="2-OXOGLUTARATE AND FE-DEPENDENT OXYGENASE FAMILY PROTEIN"/>
    <property type="match status" value="1"/>
</dbReference>
<dbReference type="InterPro" id="IPR037151">
    <property type="entry name" value="AlkB-like_sf"/>
</dbReference>
<dbReference type="GO" id="GO:0070988">
    <property type="term" value="P:demethylation"/>
    <property type="evidence" value="ECO:0007669"/>
    <property type="project" value="InterPro"/>
</dbReference>
<sequence length="196" mass="21740">MGSSLNTTSTNLPPGAICLPSFISAEEEAAFVGHLDACEWSTELKRRVQHFGYRYDYRARAVTADAYLGPLPVWLAPLAERLRETGVFCSLPDQVIANEYLPGQGISAHVDCVPCFGDAIVSVSLLSSCEMVFRERRSGAKRAVRLEPRSAVLLTEAARYNWTHEIPARKSDAVDGVRIERARRISLTFRKVIRTG</sequence>
<dbReference type="SUPFAM" id="SSF51197">
    <property type="entry name" value="Clavaminate synthase-like"/>
    <property type="match status" value="1"/>
</dbReference>
<dbReference type="AlphaFoldDB" id="A0A1C1Z0Q8"/>
<organism evidence="2 3">
    <name type="scientific">Hoeflea olei</name>
    <dbReference type="NCBI Taxonomy" id="1480615"/>
    <lineage>
        <taxon>Bacteria</taxon>
        <taxon>Pseudomonadati</taxon>
        <taxon>Pseudomonadota</taxon>
        <taxon>Alphaproteobacteria</taxon>
        <taxon>Hyphomicrobiales</taxon>
        <taxon>Rhizobiaceae</taxon>
        <taxon>Hoeflea</taxon>
    </lineage>
</organism>
<comment type="caution">
    <text evidence="2">The sequence shown here is derived from an EMBL/GenBank/DDBJ whole genome shotgun (WGS) entry which is preliminary data.</text>
</comment>
<evidence type="ECO:0000313" key="3">
    <source>
        <dbReference type="Proteomes" id="UP000094795"/>
    </source>
</evidence>
<proteinExistence type="predicted"/>
<dbReference type="PROSITE" id="PS51471">
    <property type="entry name" value="FE2OG_OXY"/>
    <property type="match status" value="1"/>
</dbReference>
<keyword evidence="3" id="KW-1185">Reference proteome</keyword>
<dbReference type="OrthoDB" id="278699at2"/>
<dbReference type="EMBL" id="LQZT01000001">
    <property type="protein sequence ID" value="OCW59257.1"/>
    <property type="molecule type" value="Genomic_DNA"/>
</dbReference>
<dbReference type="GO" id="GO:0016491">
    <property type="term" value="F:oxidoreductase activity"/>
    <property type="evidence" value="ECO:0007669"/>
    <property type="project" value="TreeGrafter"/>
</dbReference>
<dbReference type="STRING" id="1480615.AWJ14_09395"/>
<reference evidence="2 3" key="1">
    <citation type="submission" date="2015-12" db="EMBL/GenBank/DDBJ databases">
        <authorList>
            <person name="Shamseldin A."/>
            <person name="Moawad H."/>
            <person name="Abd El-Rahim W.M."/>
            <person name="Sadowsky M.J."/>
        </authorList>
    </citation>
    <scope>NUCLEOTIDE SEQUENCE [LARGE SCALE GENOMIC DNA]</scope>
    <source>
        <strain evidence="2 3">JC234</strain>
    </source>
</reference>
<accession>A0A1C1Z0Q8</accession>
<protein>
    <submittedName>
        <fullName evidence="2">DNA repair protein</fullName>
    </submittedName>
</protein>